<feature type="compositionally biased region" description="Basic and acidic residues" evidence="6">
    <location>
        <begin position="703"/>
        <end position="712"/>
    </location>
</feature>
<dbReference type="InterPro" id="IPR001506">
    <property type="entry name" value="Peptidase_M12A"/>
</dbReference>
<dbReference type="SUPFAM" id="SSF56496">
    <property type="entry name" value="Fibrinogen C-terminal domain-like"/>
    <property type="match status" value="3"/>
</dbReference>
<dbReference type="Gene3D" id="3.40.390.10">
    <property type="entry name" value="Collagenase (Catalytic Domain)"/>
    <property type="match status" value="2"/>
</dbReference>
<evidence type="ECO:0000313" key="11">
    <source>
        <dbReference type="Proteomes" id="UP000225706"/>
    </source>
</evidence>
<feature type="domain" description="Peptidase M12A" evidence="9">
    <location>
        <begin position="792"/>
        <end position="956"/>
    </location>
</feature>
<feature type="compositionally biased region" description="Basic and acidic residues" evidence="6">
    <location>
        <begin position="744"/>
        <end position="754"/>
    </location>
</feature>
<dbReference type="CDD" id="cd00087">
    <property type="entry name" value="FReD"/>
    <property type="match status" value="3"/>
</dbReference>
<keyword evidence="11" id="KW-1185">Reference proteome</keyword>
<feature type="domain" description="Fibrinogen C-terminal" evidence="7">
    <location>
        <begin position="554"/>
        <end position="708"/>
    </location>
</feature>
<dbReference type="SUPFAM" id="SSF55486">
    <property type="entry name" value="Metalloproteases ('zincins'), catalytic domain"/>
    <property type="match status" value="1"/>
</dbReference>
<dbReference type="Gene3D" id="4.10.530.10">
    <property type="entry name" value="Gamma-fibrinogen Carboxyl Terminal Fragment, domain 2"/>
    <property type="match status" value="2"/>
</dbReference>
<evidence type="ECO:0000256" key="2">
    <source>
        <dbReference type="ARBA" id="ARBA00022656"/>
    </source>
</evidence>
<dbReference type="Gene3D" id="3.90.215.10">
    <property type="entry name" value="Gamma Fibrinogen, chain A, domain 1"/>
    <property type="match status" value="3"/>
</dbReference>
<dbReference type="NCBIfam" id="NF040941">
    <property type="entry name" value="GGGWT_bact"/>
    <property type="match status" value="2"/>
</dbReference>
<dbReference type="SMART" id="SM00254">
    <property type="entry name" value="ShKT"/>
    <property type="match status" value="1"/>
</dbReference>
<feature type="region of interest" description="Disordered" evidence="6">
    <location>
        <begin position="422"/>
        <end position="447"/>
    </location>
</feature>
<dbReference type="InterPro" id="IPR050373">
    <property type="entry name" value="Fibrinogen_C-term_domain"/>
</dbReference>
<dbReference type="InterPro" id="IPR024079">
    <property type="entry name" value="MetalloPept_cat_dom_sf"/>
</dbReference>
<feature type="domain" description="ShKT" evidence="8">
    <location>
        <begin position="965"/>
        <end position="999"/>
    </location>
</feature>
<dbReference type="GO" id="GO:0005615">
    <property type="term" value="C:extracellular space"/>
    <property type="evidence" value="ECO:0007669"/>
    <property type="project" value="TreeGrafter"/>
</dbReference>
<dbReference type="InterPro" id="IPR034035">
    <property type="entry name" value="Astacin-like_dom"/>
</dbReference>
<evidence type="ECO:0000313" key="10">
    <source>
        <dbReference type="EMBL" id="PFX17880.1"/>
    </source>
</evidence>
<dbReference type="CDD" id="cd04280">
    <property type="entry name" value="ZnMc_astacin_like"/>
    <property type="match status" value="1"/>
</dbReference>
<reference evidence="11" key="1">
    <citation type="journal article" date="2017" name="bioRxiv">
        <title>Comparative analysis of the genomes of Stylophora pistillata and Acropora digitifera provides evidence for extensive differences between species of corals.</title>
        <authorList>
            <person name="Voolstra C.R."/>
            <person name="Li Y."/>
            <person name="Liew Y.J."/>
            <person name="Baumgarten S."/>
            <person name="Zoccola D."/>
            <person name="Flot J.-F."/>
            <person name="Tambutte S."/>
            <person name="Allemand D."/>
            <person name="Aranda M."/>
        </authorList>
    </citation>
    <scope>NUCLEOTIDE SEQUENCE [LARGE SCALE GENOMIC DNA]</scope>
</reference>
<dbReference type="InterPro" id="IPR002181">
    <property type="entry name" value="Fibrinogen_a/b/g_C_dom"/>
</dbReference>
<evidence type="ECO:0000256" key="6">
    <source>
        <dbReference type="SAM" id="MobiDB-lite"/>
    </source>
</evidence>
<dbReference type="Pfam" id="PF01400">
    <property type="entry name" value="Astacin"/>
    <property type="match status" value="2"/>
</dbReference>
<feature type="region of interest" description="Disordered" evidence="6">
    <location>
        <begin position="692"/>
        <end position="754"/>
    </location>
</feature>
<dbReference type="PANTHER" id="PTHR19143:SF458">
    <property type="entry name" value="FIBRINOGEN C-TERMINAL DOMAIN-CONTAINING PROTEIN-RELATED"/>
    <property type="match status" value="1"/>
</dbReference>
<dbReference type="AlphaFoldDB" id="A0A2B4RMY9"/>
<dbReference type="PROSITE" id="PS51670">
    <property type="entry name" value="SHKT"/>
    <property type="match status" value="1"/>
</dbReference>
<gene>
    <name evidence="10" type="primary">Tnr</name>
    <name evidence="10" type="ORF">AWC38_SpisGene17775</name>
</gene>
<dbReference type="PROSITE" id="PS51864">
    <property type="entry name" value="ASTACIN"/>
    <property type="match status" value="1"/>
</dbReference>
<dbReference type="GO" id="GO:0004222">
    <property type="term" value="F:metalloendopeptidase activity"/>
    <property type="evidence" value="ECO:0007669"/>
    <property type="project" value="InterPro"/>
</dbReference>
<evidence type="ECO:0000256" key="3">
    <source>
        <dbReference type="PROSITE-ProRule" id="PRU01005"/>
    </source>
</evidence>
<feature type="compositionally biased region" description="Polar residues" evidence="6">
    <location>
        <begin position="423"/>
        <end position="444"/>
    </location>
</feature>
<dbReference type="PROSITE" id="PS51406">
    <property type="entry name" value="FIBRINOGEN_C_2"/>
    <property type="match status" value="3"/>
</dbReference>
<feature type="domain" description="Fibrinogen C-terminal" evidence="7">
    <location>
        <begin position="14"/>
        <end position="186"/>
    </location>
</feature>
<dbReference type="SMART" id="SM00235">
    <property type="entry name" value="ZnMc"/>
    <property type="match status" value="1"/>
</dbReference>
<dbReference type="OrthoDB" id="5951372at2759"/>
<feature type="coiled-coil region" evidence="5">
    <location>
        <begin position="522"/>
        <end position="549"/>
    </location>
</feature>
<feature type="active site" evidence="4">
    <location>
        <position position="883"/>
    </location>
</feature>
<dbReference type="Pfam" id="PF00147">
    <property type="entry name" value="Fibrinogen_C"/>
    <property type="match status" value="3"/>
</dbReference>
<feature type="domain" description="Fibrinogen C-terminal" evidence="7">
    <location>
        <begin position="248"/>
        <end position="418"/>
    </location>
</feature>
<protein>
    <submittedName>
        <fullName evidence="10">Tenascin-R</fullName>
    </submittedName>
</protein>
<sequence length="1023" mass="114374">MGGGYPPYPPPPVSAPEQERLKCAHHRPNKKIENLLLDVKKQLNDIRKDLNILPQNEDDDTQGSGGWTVIQKRMDGSVNFYLGWEDYKNGFGNLSAEYWLGLDKIYRLTLSDWNKLRVDLRDEDGTKVHAEYELFAVASEKNNYKLSLGSYSGTAGDALTYHNGMTFTTKDKDNDAHKENCALKHSRACCCQDSVTKRKENSPCNINNYNSFYAGPNKKLENIILGMKRQLDEIREELKNLTKKDADSSKDLPHKNCAELYKSGKTISGVYTIDPDGSSTGAFDVYCDQKTAGGGWTVFQKRVDGSVDFYRTWDDYKNGFGNLNGEFWLGLDKIHRLTTSDRYKLRVDLEDTKGNTAYAEYSIFAITSERTKYQLSLGSYSGTAGDSLALQRGYPFSTRDQDNDGWSSNCATEYKGAWCSRGGPNSTSQVPDVAPTQPQKVTTTEDSENKNITGFICPSFEEPAECPSGDDEDDLCQAEGKIGSDVGCPPGLICCNTGCQFLDCVVPEVTPTPTQPQKVPVCEKLQNAFQNLKRQLDEIQKELKNLPKDDVDRRKDSSLPKNCAELYKSGETISGVYTIDPDGSGTFDVYCDQKTAGGAWTVFQKRLDGSVDFYRGWKEYNNGFGNQNGEFWLGLDKIHRLTISNRYKLRVDLEDTEGDIRYAEYDLFAVASESTGYQLILGSYSGAAGNSLTRHRGKAFSTPDRDNDRSRGDPNSNSTSEVPEVTPTPTQPQKLRIKKKSRSRQKEDVDRGKENIGVKDKRLFEGDMILTDAQRMAAALGEDVSKAGLGRASIRKNLWPGGVLVYELDPAIEGSSKAMAAINAAMRLWRTKTCVQFNKKTTEHAYAYFHIGRGCTSYVGRTGRRQMISLARGCWYTHTVAHEIGLAYAFNKYPRSTIDSLGTPYDYRSVMHYESYAFSKNRRPTIVAKKQGVTLSNRNGPTEIDIKQMNLLYKCSGGGGGGGPCKDQNYHCGNWATRGECYRKPRYMQVYCKRSCRVCGAQGPMSSAKSWEVEIVNSDKYNI</sequence>
<dbReference type="Proteomes" id="UP000225706">
    <property type="component" value="Unassembled WGS sequence"/>
</dbReference>
<dbReference type="STRING" id="50429.A0A2B4RMY9"/>
<dbReference type="InterPro" id="IPR014716">
    <property type="entry name" value="Fibrinogen_a/b/g_C_1"/>
</dbReference>
<dbReference type="GO" id="GO:0006508">
    <property type="term" value="P:proteolysis"/>
    <property type="evidence" value="ECO:0007669"/>
    <property type="project" value="InterPro"/>
</dbReference>
<organism evidence="10 11">
    <name type="scientific">Stylophora pistillata</name>
    <name type="common">Smooth cauliflower coral</name>
    <dbReference type="NCBI Taxonomy" id="50429"/>
    <lineage>
        <taxon>Eukaryota</taxon>
        <taxon>Metazoa</taxon>
        <taxon>Cnidaria</taxon>
        <taxon>Anthozoa</taxon>
        <taxon>Hexacorallia</taxon>
        <taxon>Scleractinia</taxon>
        <taxon>Astrocoeniina</taxon>
        <taxon>Pocilloporidae</taxon>
        <taxon>Stylophora</taxon>
    </lineage>
</organism>
<keyword evidence="5" id="KW-0175">Coiled coil</keyword>
<dbReference type="GO" id="GO:0008270">
    <property type="term" value="F:zinc ion binding"/>
    <property type="evidence" value="ECO:0007669"/>
    <property type="project" value="InterPro"/>
</dbReference>
<dbReference type="InterPro" id="IPR036056">
    <property type="entry name" value="Fibrinogen-like_C"/>
</dbReference>
<dbReference type="PANTHER" id="PTHR19143">
    <property type="entry name" value="FIBRINOGEN/TENASCIN/ANGIOPOEITIN"/>
    <property type="match status" value="1"/>
</dbReference>
<evidence type="ECO:0000259" key="7">
    <source>
        <dbReference type="PROSITE" id="PS51406"/>
    </source>
</evidence>
<dbReference type="GO" id="GO:0090729">
    <property type="term" value="F:toxin activity"/>
    <property type="evidence" value="ECO:0007669"/>
    <property type="project" value="UniProtKB-KW"/>
</dbReference>
<keyword evidence="2" id="KW-0800">Toxin</keyword>
<accession>A0A2B4RMY9</accession>
<feature type="disulfide bond" evidence="3">
    <location>
        <begin position="965"/>
        <end position="999"/>
    </location>
</feature>
<evidence type="ECO:0000256" key="5">
    <source>
        <dbReference type="SAM" id="Coils"/>
    </source>
</evidence>
<evidence type="ECO:0000259" key="8">
    <source>
        <dbReference type="PROSITE" id="PS51670"/>
    </source>
</evidence>
<evidence type="ECO:0000259" key="9">
    <source>
        <dbReference type="PROSITE" id="PS51864"/>
    </source>
</evidence>
<comment type="caution">
    <text evidence="3">Lacks conserved residue(s) required for the propagation of feature annotation.</text>
</comment>
<dbReference type="Pfam" id="PF01549">
    <property type="entry name" value="ShK"/>
    <property type="match status" value="1"/>
</dbReference>
<evidence type="ECO:0000256" key="4">
    <source>
        <dbReference type="PROSITE-ProRule" id="PRU01211"/>
    </source>
</evidence>
<name>A0A2B4RMY9_STYPI</name>
<keyword evidence="3" id="KW-1015">Disulfide bond</keyword>
<dbReference type="InterPro" id="IPR006026">
    <property type="entry name" value="Peptidase_Metallo"/>
</dbReference>
<proteinExistence type="predicted"/>
<comment type="function">
    <text evidence="1">Metalloprotease.</text>
</comment>
<dbReference type="InterPro" id="IPR003582">
    <property type="entry name" value="ShKT_dom"/>
</dbReference>
<evidence type="ECO:0000256" key="1">
    <source>
        <dbReference type="ARBA" id="ARBA00002657"/>
    </source>
</evidence>
<feature type="coiled-coil region" evidence="5">
    <location>
        <begin position="217"/>
        <end position="251"/>
    </location>
</feature>
<dbReference type="SMART" id="SM00186">
    <property type="entry name" value="FBG"/>
    <property type="match status" value="3"/>
</dbReference>
<comment type="caution">
    <text evidence="10">The sequence shown here is derived from an EMBL/GenBank/DDBJ whole genome shotgun (WGS) entry which is preliminary data.</text>
</comment>
<feature type="compositionally biased region" description="Low complexity" evidence="6">
    <location>
        <begin position="718"/>
        <end position="733"/>
    </location>
</feature>
<dbReference type="EMBL" id="LSMT01000444">
    <property type="protein sequence ID" value="PFX17880.1"/>
    <property type="molecule type" value="Genomic_DNA"/>
</dbReference>